<protein>
    <submittedName>
        <fullName evidence="2">DUF551 domain-containing protein</fullName>
    </submittedName>
</protein>
<evidence type="ECO:0000313" key="3">
    <source>
        <dbReference type="Proteomes" id="UP001065549"/>
    </source>
</evidence>
<dbReference type="AlphaFoldDB" id="A0A9J6QWE0"/>
<sequence length="132" mass="14985">MNRLTARDKHGHAYYPKCFEHPCDGERSCCTYVAPECTFEGKVLDRLAAYEDTGLEPEQIHDWIPVSEGLPDEPFACDVTVLDSNQTTLDEFENVLPYHVGYDGEDWNDAEGNTIPFEVTAWKPAPEPYREG</sequence>
<dbReference type="RefSeq" id="WP_269478579.1">
    <property type="nucleotide sequence ID" value="NZ_JAOSHN010000006.1"/>
</dbReference>
<proteinExistence type="predicted"/>
<accession>A0A9J6QWE0</accession>
<name>A0A9J6QWE0_9FIRM</name>
<dbReference type="EMBL" id="JAOSHN010000006">
    <property type="protein sequence ID" value="MCU7379526.1"/>
    <property type="molecule type" value="Genomic_DNA"/>
</dbReference>
<dbReference type="Proteomes" id="UP001065549">
    <property type="component" value="Unassembled WGS sequence"/>
</dbReference>
<organism evidence="2 3">
    <name type="scientific">Hominibacterium faecale</name>
    <dbReference type="NCBI Taxonomy" id="2839743"/>
    <lineage>
        <taxon>Bacteria</taxon>
        <taxon>Bacillati</taxon>
        <taxon>Bacillota</taxon>
        <taxon>Clostridia</taxon>
        <taxon>Peptostreptococcales</taxon>
        <taxon>Anaerovoracaceae</taxon>
        <taxon>Hominibacterium</taxon>
    </lineage>
</organism>
<dbReference type="InterPro" id="IPR007539">
    <property type="entry name" value="DUF551"/>
</dbReference>
<keyword evidence="3" id="KW-1185">Reference proteome</keyword>
<comment type="caution">
    <text evidence="2">The sequence shown here is derived from an EMBL/GenBank/DDBJ whole genome shotgun (WGS) entry which is preliminary data.</text>
</comment>
<reference evidence="2" key="1">
    <citation type="submission" date="2022-09" db="EMBL/GenBank/DDBJ databases">
        <title>Culturomic study of gut microbiota in children with autism spectrum disorder.</title>
        <authorList>
            <person name="Efimov B.A."/>
            <person name="Chaplin A.V."/>
            <person name="Sokolova S.R."/>
            <person name="Pikina A.P."/>
            <person name="Korzhanova M."/>
            <person name="Belova V."/>
            <person name="Korostin D."/>
        </authorList>
    </citation>
    <scope>NUCLEOTIDE SEQUENCE</scope>
    <source>
        <strain evidence="2">ASD5510</strain>
    </source>
</reference>
<evidence type="ECO:0000259" key="1">
    <source>
        <dbReference type="Pfam" id="PF04448"/>
    </source>
</evidence>
<gene>
    <name evidence="2" type="ORF">OBO34_14360</name>
</gene>
<feature type="domain" description="DUF551" evidence="1">
    <location>
        <begin position="63"/>
        <end position="128"/>
    </location>
</feature>
<dbReference type="Pfam" id="PF04448">
    <property type="entry name" value="DUF551"/>
    <property type="match status" value="1"/>
</dbReference>
<evidence type="ECO:0000313" key="2">
    <source>
        <dbReference type="EMBL" id="MCU7379526.1"/>
    </source>
</evidence>